<proteinExistence type="predicted"/>
<sequence>MDGMQGAWGPWDVTVEDAHRRLARYANADVGALTRHRLWVDGGHHEREEDTHRLLADLYQALRDKERPYEKVPWNTGSEQIIRDIRMVDRSCATCLDLALLYASMCLHKRLRPYIVLLSDPEERLPDHALVLIAPKVRVPELGGVRDLTDARHPWRPLDSATPRTGETHVYFWMPTAAGLDPDALAIDVRQACRHPNADFAAACAEGRELMLRSGYRDIVLIDILALQTEGYPPFAPLPETNAPAITSRLPARPRFHPYAARQKLVDDLVGATGTVVLYGEQGSGKSMLAHQIAAKAQYGSGWFLAANDQAVLTAELGDAEMAEQGVDPSAIDRGTRATFAKLAQARLREAPGSWVVVLDNVDVGPDKLTDMPVPLPHKGQLVVVTTTAPEWLGHHPGVVVHRLEPLPDADVKEHLGREAPLEALHGRPLLVSASNRFREATGGRDWWTGRDGLTADGAPHVLWAAVRDELAAGQAEDAAALGLAAALAWLPPAGLDLDVVAPVVATALAAVHGGAPEPGRLWEAAQRLSQLGMVDLRDGRVLMHRLLRTAVRHDVRARDAAGAAALLGTVLEELWASIDAVGHAILCDAGGPMPPAESPVPYGLMLDAEDIGTADSSGALEDLLGAHPNSAAATRALHALAGLVERQDEKTAARIVAQLRDAAPAADGPAGPRLMTVNALRSSARAVYRDPAASPGQVTEALGWMERCDVLCAQLPGKPLLRDAFRLTGARAQAMYGLLLKKRGASLEGAARLAAYRESERLLQRSAAVRAELVGDKDSPDLDRSKFNLAGVSIELAKHDDPACCKQHLDLARSVYQEVLEIRERRLGTRYLEEVACCVNGLGLVAYYEALLLPLSHQQRINRLREAAGHASAADALRAHSDGPVDRGNTLKSVSLSARIALARLGLSVAADADPGKRAKHYNDEYDRDTSLCSYLPALSFIRDPGIEKRTMPLNFPTVPLAASGDAILPAVDDWIRSEAMRALVTAFDGDEKSLIDSDVDLAERVEMLYAFSERWQNRAANQERNEAADLPLTPQQTEVVLAATAALGLHDCPPPRHTDYDHVLLLGGLVRACFNRPAYAAQLCDAGQVRTASIVALGGHRPFRSSADPAEDEFRLADRIGHPELTEEYQALDAGTRAAFRLEEPEHVEGEHAQDIGGTWGVRHYHRPGGGTVRVAAAPSSDPATRRAHTGDTYAFFAERMERLRPGARLLLVTTPIYTPSQHFTALHRLALPYQVQVETVGGNPVGLADALHQPFSATRYLAEVRTALRSLRGLVEEASRATGGR</sequence>
<dbReference type="Proteomes" id="UP001501455">
    <property type="component" value="Unassembled WGS sequence"/>
</dbReference>
<dbReference type="EMBL" id="BAAAXF010000014">
    <property type="protein sequence ID" value="GAA3493913.1"/>
    <property type="molecule type" value="Genomic_DNA"/>
</dbReference>
<comment type="caution">
    <text evidence="2">The sequence shown here is derived from an EMBL/GenBank/DDBJ whole genome shotgun (WGS) entry which is preliminary data.</text>
</comment>
<feature type="domain" description="AAA+ ATPase" evidence="1">
    <location>
        <begin position="272"/>
        <end position="420"/>
    </location>
</feature>
<dbReference type="Gene3D" id="1.25.40.10">
    <property type="entry name" value="Tetratricopeptide repeat domain"/>
    <property type="match status" value="1"/>
</dbReference>
<dbReference type="RefSeq" id="WP_345574140.1">
    <property type="nucleotide sequence ID" value="NZ_BAAAXF010000014.1"/>
</dbReference>
<dbReference type="InterPro" id="IPR003593">
    <property type="entry name" value="AAA+_ATPase"/>
</dbReference>
<dbReference type="SMART" id="SM00382">
    <property type="entry name" value="AAA"/>
    <property type="match status" value="1"/>
</dbReference>
<name>A0ABP6TGQ7_9ACTN</name>
<keyword evidence="3" id="KW-1185">Reference proteome</keyword>
<evidence type="ECO:0000259" key="1">
    <source>
        <dbReference type="SMART" id="SM00382"/>
    </source>
</evidence>
<dbReference type="InterPro" id="IPR011990">
    <property type="entry name" value="TPR-like_helical_dom_sf"/>
</dbReference>
<dbReference type="SUPFAM" id="SSF52540">
    <property type="entry name" value="P-loop containing nucleoside triphosphate hydrolases"/>
    <property type="match status" value="1"/>
</dbReference>
<reference evidence="3" key="1">
    <citation type="journal article" date="2019" name="Int. J. Syst. Evol. Microbiol.">
        <title>The Global Catalogue of Microorganisms (GCM) 10K type strain sequencing project: providing services to taxonomists for standard genome sequencing and annotation.</title>
        <authorList>
            <consortium name="The Broad Institute Genomics Platform"/>
            <consortium name="The Broad Institute Genome Sequencing Center for Infectious Disease"/>
            <person name="Wu L."/>
            <person name="Ma J."/>
        </authorList>
    </citation>
    <scope>NUCLEOTIDE SEQUENCE [LARGE SCALE GENOMIC DNA]</scope>
    <source>
        <strain evidence="3">JCM 4816</strain>
    </source>
</reference>
<gene>
    <name evidence="2" type="ORF">GCM10019016_010120</name>
</gene>
<dbReference type="Gene3D" id="3.40.50.300">
    <property type="entry name" value="P-loop containing nucleotide triphosphate hydrolases"/>
    <property type="match status" value="1"/>
</dbReference>
<organism evidence="2 3">
    <name type="scientific">Streptomyces prasinosporus</name>
    <dbReference type="NCBI Taxonomy" id="68256"/>
    <lineage>
        <taxon>Bacteria</taxon>
        <taxon>Bacillati</taxon>
        <taxon>Actinomycetota</taxon>
        <taxon>Actinomycetes</taxon>
        <taxon>Kitasatosporales</taxon>
        <taxon>Streptomycetaceae</taxon>
        <taxon>Streptomyces</taxon>
        <taxon>Streptomyces albogriseolus group</taxon>
    </lineage>
</organism>
<accession>A0ABP6TGQ7</accession>
<evidence type="ECO:0000313" key="2">
    <source>
        <dbReference type="EMBL" id="GAA3493913.1"/>
    </source>
</evidence>
<protein>
    <recommendedName>
        <fullName evidence="1">AAA+ ATPase domain-containing protein</fullName>
    </recommendedName>
</protein>
<dbReference type="InterPro" id="IPR027417">
    <property type="entry name" value="P-loop_NTPase"/>
</dbReference>
<evidence type="ECO:0000313" key="3">
    <source>
        <dbReference type="Proteomes" id="UP001501455"/>
    </source>
</evidence>